<reference evidence="1" key="1">
    <citation type="submission" date="2019-08" db="EMBL/GenBank/DDBJ databases">
        <authorList>
            <person name="Kucharzyk K."/>
            <person name="Murdoch R.W."/>
            <person name="Higgins S."/>
            <person name="Loffler F."/>
        </authorList>
    </citation>
    <scope>NUCLEOTIDE SEQUENCE</scope>
</reference>
<protein>
    <submittedName>
        <fullName evidence="1">Uncharacterized protein</fullName>
    </submittedName>
</protein>
<sequence length="43" mass="5038">MKILTGFTDFLYDSLQKSDEVMPYCFFNLSHSLRVNFGPITNF</sequence>
<comment type="caution">
    <text evidence="1">The sequence shown here is derived from an EMBL/GenBank/DDBJ whole genome shotgun (WGS) entry which is preliminary data.</text>
</comment>
<gene>
    <name evidence="1" type="ORF">SDC9_209560</name>
</gene>
<dbReference type="EMBL" id="VSSQ01138989">
    <property type="protein sequence ID" value="MPN61816.1"/>
    <property type="molecule type" value="Genomic_DNA"/>
</dbReference>
<organism evidence="1">
    <name type="scientific">bioreactor metagenome</name>
    <dbReference type="NCBI Taxonomy" id="1076179"/>
    <lineage>
        <taxon>unclassified sequences</taxon>
        <taxon>metagenomes</taxon>
        <taxon>ecological metagenomes</taxon>
    </lineage>
</organism>
<name>A0A645JED0_9ZZZZ</name>
<dbReference type="AlphaFoldDB" id="A0A645JED0"/>
<proteinExistence type="predicted"/>
<accession>A0A645JED0</accession>
<evidence type="ECO:0000313" key="1">
    <source>
        <dbReference type="EMBL" id="MPN61816.1"/>
    </source>
</evidence>